<reference evidence="12 13" key="1">
    <citation type="submission" date="2021-05" db="EMBL/GenBank/DDBJ databases">
        <title>Ecology and evolution of chlamydial symbionts of arthropods.</title>
        <authorList>
            <person name="Halter T."/>
            <person name="Sixt B.S."/>
            <person name="Toenshoff E.R."/>
            <person name="Koestlbacher S."/>
            <person name="Schulz F."/>
            <person name="Kostanjsek R."/>
            <person name="Collingro A."/>
            <person name="Hendrickx F."/>
            <person name="Horn M."/>
        </authorList>
    </citation>
    <scope>NUCLEOTIDE SEQUENCE [LARGE SCALE GENOMIC DNA]</scope>
    <source>
        <strain evidence="12 13">15C</strain>
    </source>
</reference>
<comment type="subunit">
    <text evidence="11">Monomer.</text>
</comment>
<dbReference type="RefSeq" id="WP_194844695.1">
    <property type="nucleotide sequence ID" value="NZ_CP075585.1"/>
</dbReference>
<feature type="binding site" evidence="11">
    <location>
        <position position="62"/>
    </location>
    <ligand>
        <name>substrate</name>
    </ligand>
</feature>
<dbReference type="SUPFAM" id="SSF52540">
    <property type="entry name" value="P-loop containing nucleoside triphosphate hydrolases"/>
    <property type="match status" value="1"/>
</dbReference>
<comment type="cofactor">
    <cofactor evidence="11">
        <name>Mg(2+)</name>
        <dbReference type="ChEBI" id="CHEBI:18420"/>
    </cofactor>
    <text evidence="11">Binds 1 Mg(2+) ion per subunit.</text>
</comment>
<feature type="binding site" evidence="11">
    <location>
        <position position="161"/>
    </location>
    <ligand>
        <name>ATP</name>
        <dbReference type="ChEBI" id="CHEBI:30616"/>
    </ligand>
</feature>
<evidence type="ECO:0000256" key="4">
    <source>
        <dbReference type="ARBA" id="ARBA00022605"/>
    </source>
</evidence>
<evidence type="ECO:0000256" key="3">
    <source>
        <dbReference type="ARBA" id="ARBA00012154"/>
    </source>
</evidence>
<comment type="subcellular location">
    <subcellularLocation>
        <location evidence="11">Cytoplasm</location>
    </subcellularLocation>
</comment>
<keyword evidence="11" id="KW-0479">Metal-binding</keyword>
<dbReference type="PROSITE" id="PS01128">
    <property type="entry name" value="SHIKIMATE_KINASE"/>
    <property type="match status" value="1"/>
</dbReference>
<keyword evidence="7 11" id="KW-0418">Kinase</keyword>
<keyword evidence="9 11" id="KW-0057">Aromatic amino acid biosynthesis</keyword>
<dbReference type="HAMAP" id="MF_00109">
    <property type="entry name" value="Shikimate_kinase"/>
    <property type="match status" value="1"/>
</dbReference>
<dbReference type="InterPro" id="IPR031322">
    <property type="entry name" value="Shikimate/glucono_kinase"/>
</dbReference>
<dbReference type="Proteomes" id="UP000822862">
    <property type="component" value="Chromosome"/>
</dbReference>
<proteinExistence type="inferred from homology"/>
<sequence>MNLILYGFKSCGKTTLGQSFSKWMDCAFYDTDHLVRSLYQLKTGQCISVREIFKNEGKVYFRKLERQTLSLLTHVKNSIIAVGGGFVLDPFNRQSLEQLGKLVYLKVKKKIIQERIFSAKRPCWPVFLDTNHPEESFEQIFKKRSLTYEQILSYKLIVENQKKDSEIFNELKTLWVEYGK</sequence>
<keyword evidence="13" id="KW-1185">Reference proteome</keyword>
<dbReference type="EC" id="2.7.1.71" evidence="3 11"/>
<evidence type="ECO:0000256" key="10">
    <source>
        <dbReference type="ARBA" id="ARBA00048567"/>
    </source>
</evidence>
<evidence type="ECO:0000256" key="2">
    <source>
        <dbReference type="ARBA" id="ARBA00006997"/>
    </source>
</evidence>
<dbReference type="Pfam" id="PF01202">
    <property type="entry name" value="SKI"/>
    <property type="match status" value="1"/>
</dbReference>
<evidence type="ECO:0000256" key="5">
    <source>
        <dbReference type="ARBA" id="ARBA00022679"/>
    </source>
</evidence>
<dbReference type="Gene3D" id="3.40.50.300">
    <property type="entry name" value="P-loop containing nucleotide triphosphate hydrolases"/>
    <property type="match status" value="1"/>
</dbReference>
<comment type="similarity">
    <text evidence="2 11">Belongs to the shikimate kinase family.</text>
</comment>
<evidence type="ECO:0000313" key="12">
    <source>
        <dbReference type="EMBL" id="QZA58809.1"/>
    </source>
</evidence>
<feature type="binding site" evidence="11">
    <location>
        <position position="32"/>
    </location>
    <ligand>
        <name>substrate</name>
    </ligand>
</feature>
<feature type="binding site" evidence="11">
    <location>
        <position position="84"/>
    </location>
    <ligand>
        <name>substrate</name>
    </ligand>
</feature>
<dbReference type="InterPro" id="IPR023000">
    <property type="entry name" value="Shikimate_kinase_CS"/>
</dbReference>
<comment type="catalytic activity">
    <reaction evidence="10 11">
        <text>shikimate + ATP = 3-phosphoshikimate + ADP + H(+)</text>
        <dbReference type="Rhea" id="RHEA:13121"/>
        <dbReference type="ChEBI" id="CHEBI:15378"/>
        <dbReference type="ChEBI" id="CHEBI:30616"/>
        <dbReference type="ChEBI" id="CHEBI:36208"/>
        <dbReference type="ChEBI" id="CHEBI:145989"/>
        <dbReference type="ChEBI" id="CHEBI:456216"/>
        <dbReference type="EC" id="2.7.1.71"/>
    </reaction>
</comment>
<feature type="binding site" evidence="11">
    <location>
        <begin position="10"/>
        <end position="15"/>
    </location>
    <ligand>
        <name>ATP</name>
        <dbReference type="ChEBI" id="CHEBI:30616"/>
    </ligand>
</feature>
<gene>
    <name evidence="11" type="primary">aroK</name>
    <name evidence="12" type="ORF">RHAB15C_0000688</name>
</gene>
<feature type="binding site" evidence="11">
    <location>
        <position position="121"/>
    </location>
    <ligand>
        <name>ATP</name>
        <dbReference type="ChEBI" id="CHEBI:30616"/>
    </ligand>
</feature>
<evidence type="ECO:0000256" key="7">
    <source>
        <dbReference type="ARBA" id="ARBA00022777"/>
    </source>
</evidence>
<feature type="binding site" evidence="11">
    <location>
        <position position="14"/>
    </location>
    <ligand>
        <name>Mg(2+)</name>
        <dbReference type="ChEBI" id="CHEBI:18420"/>
    </ligand>
</feature>
<feature type="binding site" evidence="11">
    <location>
        <position position="144"/>
    </location>
    <ligand>
        <name>substrate</name>
    </ligand>
</feature>
<accession>A0ABX8YZJ3</accession>
<dbReference type="InterPro" id="IPR000623">
    <property type="entry name" value="Shikimate_kinase/TSH1"/>
</dbReference>
<keyword evidence="4 11" id="KW-0028">Amino-acid biosynthesis</keyword>
<dbReference type="PANTHER" id="PTHR21087">
    <property type="entry name" value="SHIKIMATE KINASE"/>
    <property type="match status" value="1"/>
</dbReference>
<keyword evidence="5 11" id="KW-0808">Transferase</keyword>
<dbReference type="EMBL" id="CP075585">
    <property type="protein sequence ID" value="QZA58809.1"/>
    <property type="molecule type" value="Genomic_DNA"/>
</dbReference>
<comment type="pathway">
    <text evidence="1 11">Metabolic intermediate biosynthesis; chorismate biosynthesis; chorismate from D-erythrose 4-phosphate and phosphoenolpyruvate: step 5/7.</text>
</comment>
<evidence type="ECO:0000256" key="1">
    <source>
        <dbReference type="ARBA" id="ARBA00004842"/>
    </source>
</evidence>
<organism evidence="12 13">
    <name type="scientific">Candidatus Rhabdochlamydia porcellionis</name>
    <dbReference type="NCBI Taxonomy" id="225148"/>
    <lineage>
        <taxon>Bacteria</taxon>
        <taxon>Pseudomonadati</taxon>
        <taxon>Chlamydiota</taxon>
        <taxon>Chlamydiia</taxon>
        <taxon>Parachlamydiales</taxon>
        <taxon>Candidatus Rhabdochlamydiaceae</taxon>
        <taxon>Candidatus Rhabdochlamydia</taxon>
    </lineage>
</organism>
<evidence type="ECO:0000313" key="13">
    <source>
        <dbReference type="Proteomes" id="UP000822862"/>
    </source>
</evidence>
<evidence type="ECO:0000256" key="6">
    <source>
        <dbReference type="ARBA" id="ARBA00022741"/>
    </source>
</evidence>
<keyword evidence="11" id="KW-0460">Magnesium</keyword>
<dbReference type="PANTHER" id="PTHR21087:SF16">
    <property type="entry name" value="SHIKIMATE KINASE 1, CHLOROPLASTIC"/>
    <property type="match status" value="1"/>
</dbReference>
<evidence type="ECO:0000256" key="8">
    <source>
        <dbReference type="ARBA" id="ARBA00022840"/>
    </source>
</evidence>
<dbReference type="PRINTS" id="PR01100">
    <property type="entry name" value="SHIKIMTKNASE"/>
</dbReference>
<protein>
    <recommendedName>
        <fullName evidence="3 11">Shikimate kinase</fullName>
        <shortName evidence="11">SK</shortName>
        <ecNumber evidence="3 11">2.7.1.71</ecNumber>
    </recommendedName>
</protein>
<evidence type="ECO:0000256" key="11">
    <source>
        <dbReference type="HAMAP-Rule" id="MF_00109"/>
    </source>
</evidence>
<dbReference type="GO" id="GO:0004765">
    <property type="term" value="F:shikimate kinase activity"/>
    <property type="evidence" value="ECO:0007669"/>
    <property type="project" value="UniProtKB-EC"/>
</dbReference>
<keyword evidence="11" id="KW-0963">Cytoplasm</keyword>
<evidence type="ECO:0000256" key="9">
    <source>
        <dbReference type="ARBA" id="ARBA00023141"/>
    </source>
</evidence>
<keyword evidence="8 11" id="KW-0067">ATP-binding</keyword>
<dbReference type="InterPro" id="IPR027417">
    <property type="entry name" value="P-loop_NTPase"/>
</dbReference>
<keyword evidence="6 11" id="KW-0547">Nucleotide-binding</keyword>
<comment type="function">
    <text evidence="11">Catalyzes the specific phosphorylation of the 3-hydroxyl group of shikimic acid using ATP as a cosubstrate.</text>
</comment>
<name>A0ABX8YZJ3_9BACT</name>